<organism evidence="1 2">
    <name type="scientific">Spirosoma oryzae</name>
    <dbReference type="NCBI Taxonomy" id="1469603"/>
    <lineage>
        <taxon>Bacteria</taxon>
        <taxon>Pseudomonadati</taxon>
        <taxon>Bacteroidota</taxon>
        <taxon>Cytophagia</taxon>
        <taxon>Cytophagales</taxon>
        <taxon>Cytophagaceae</taxon>
        <taxon>Spirosoma</taxon>
    </lineage>
</organism>
<dbReference type="InterPro" id="IPR007922">
    <property type="entry name" value="DciA-like"/>
</dbReference>
<dbReference type="Proteomes" id="UP000238375">
    <property type="component" value="Unassembled WGS sequence"/>
</dbReference>
<accession>A0A2T0SMP8</accession>
<sequence>MSQQTYRYNRDNATRIAGVTSLKDAIGQLLKAYQLQGRFNETYLEAFWGRMMGPAIATRTKRLYVRDGKLYIELSSAPLRNELVNAKQKLIQLVNRDMGSEVITDVIFI</sequence>
<comment type="caution">
    <text evidence="1">The sequence shown here is derived from an EMBL/GenBank/DDBJ whole genome shotgun (WGS) entry which is preliminary data.</text>
</comment>
<evidence type="ECO:0000313" key="1">
    <source>
        <dbReference type="EMBL" id="PRY34692.1"/>
    </source>
</evidence>
<protein>
    <submittedName>
        <fullName evidence="1">Uncharacterized protein DUF721</fullName>
    </submittedName>
</protein>
<dbReference type="OrthoDB" id="9796545at2"/>
<gene>
    <name evidence="1" type="ORF">CLV58_11685</name>
</gene>
<dbReference type="AlphaFoldDB" id="A0A2T0SMP8"/>
<name>A0A2T0SMP8_9BACT</name>
<proteinExistence type="predicted"/>
<dbReference type="PANTHER" id="PTHR36456">
    <property type="entry name" value="UPF0232 PROTEIN SCO3875"/>
    <property type="match status" value="1"/>
</dbReference>
<dbReference type="PANTHER" id="PTHR36456:SF1">
    <property type="entry name" value="UPF0232 PROTEIN SCO3875"/>
    <property type="match status" value="1"/>
</dbReference>
<dbReference type="EMBL" id="PVTE01000016">
    <property type="protein sequence ID" value="PRY34692.1"/>
    <property type="molecule type" value="Genomic_DNA"/>
</dbReference>
<reference evidence="1 2" key="1">
    <citation type="submission" date="2018-03" db="EMBL/GenBank/DDBJ databases">
        <title>Genomic Encyclopedia of Archaeal and Bacterial Type Strains, Phase II (KMG-II): from individual species to whole genera.</title>
        <authorList>
            <person name="Goeker M."/>
        </authorList>
    </citation>
    <scope>NUCLEOTIDE SEQUENCE [LARGE SCALE GENOMIC DNA]</scope>
    <source>
        <strain evidence="1 2">DSM 28354</strain>
    </source>
</reference>
<evidence type="ECO:0000313" key="2">
    <source>
        <dbReference type="Proteomes" id="UP000238375"/>
    </source>
</evidence>
<keyword evidence="2" id="KW-1185">Reference proteome</keyword>
<dbReference type="Pfam" id="PF05258">
    <property type="entry name" value="DciA"/>
    <property type="match status" value="1"/>
</dbReference>
<dbReference type="RefSeq" id="WP_106139298.1">
    <property type="nucleotide sequence ID" value="NZ_PVTE01000016.1"/>
</dbReference>